<sequence length="151" mass="16827">MEELKEQGVKGENYAALHVGDWTGLLEKGHQTETGKLGKLFLKELLGLTGMEVSIGVMPAGSQIPFSHSHIENEELYLFIKGAGQFYIDGEVLDIREGTVIRVTPAGVRAWRNNSSEDLHYLCIQAKEGSLQQYTATDGKIIDHPFKWPEK</sequence>
<reference evidence="4" key="1">
    <citation type="journal article" date="2019" name="Int. J. Syst. Evol. Microbiol.">
        <title>The Global Catalogue of Microorganisms (GCM) 10K type strain sequencing project: providing services to taxonomists for standard genome sequencing and annotation.</title>
        <authorList>
            <consortium name="The Broad Institute Genomics Platform"/>
            <consortium name="The Broad Institute Genome Sequencing Center for Infectious Disease"/>
            <person name="Wu L."/>
            <person name="Ma J."/>
        </authorList>
    </citation>
    <scope>NUCLEOTIDE SEQUENCE [LARGE SCALE GENOMIC DNA]</scope>
    <source>
        <strain evidence="4">CGMCC 1.13574</strain>
    </source>
</reference>
<proteinExistence type="predicted"/>
<evidence type="ECO:0000259" key="2">
    <source>
        <dbReference type="Pfam" id="PF07883"/>
    </source>
</evidence>
<gene>
    <name evidence="3" type="ORF">ACFSOY_13510</name>
</gene>
<evidence type="ECO:0000256" key="1">
    <source>
        <dbReference type="ARBA" id="ARBA00022723"/>
    </source>
</evidence>
<dbReference type="SUPFAM" id="SSF51182">
    <property type="entry name" value="RmlC-like cupins"/>
    <property type="match status" value="1"/>
</dbReference>
<dbReference type="PANTHER" id="PTHR35848:SF6">
    <property type="entry name" value="CUPIN TYPE-2 DOMAIN-CONTAINING PROTEIN"/>
    <property type="match status" value="1"/>
</dbReference>
<dbReference type="InterPro" id="IPR011051">
    <property type="entry name" value="RmlC_Cupin_sf"/>
</dbReference>
<feature type="domain" description="Cupin type-2" evidence="2">
    <location>
        <begin position="57"/>
        <end position="124"/>
    </location>
</feature>
<dbReference type="Gene3D" id="2.60.120.10">
    <property type="entry name" value="Jelly Rolls"/>
    <property type="match status" value="1"/>
</dbReference>
<evidence type="ECO:0000313" key="3">
    <source>
        <dbReference type="EMBL" id="MFD2171004.1"/>
    </source>
</evidence>
<accession>A0ABW4ZZ97</accession>
<keyword evidence="1" id="KW-0479">Metal-binding</keyword>
<dbReference type="InterPro" id="IPR014710">
    <property type="entry name" value="RmlC-like_jellyroll"/>
</dbReference>
<dbReference type="Pfam" id="PF07883">
    <property type="entry name" value="Cupin_2"/>
    <property type="match status" value="1"/>
</dbReference>
<dbReference type="EMBL" id="JBHUIO010000008">
    <property type="protein sequence ID" value="MFD2171004.1"/>
    <property type="molecule type" value="Genomic_DNA"/>
</dbReference>
<dbReference type="PANTHER" id="PTHR35848">
    <property type="entry name" value="OXALATE-BINDING PROTEIN"/>
    <property type="match status" value="1"/>
</dbReference>
<keyword evidence="4" id="KW-1185">Reference proteome</keyword>
<dbReference type="InterPro" id="IPR051610">
    <property type="entry name" value="GPI/OXD"/>
</dbReference>
<comment type="caution">
    <text evidence="3">The sequence shown here is derived from an EMBL/GenBank/DDBJ whole genome shotgun (WGS) entry which is preliminary data.</text>
</comment>
<protein>
    <submittedName>
        <fullName evidence="3">Cupin domain-containing protein</fullName>
    </submittedName>
</protein>
<evidence type="ECO:0000313" key="4">
    <source>
        <dbReference type="Proteomes" id="UP001597343"/>
    </source>
</evidence>
<dbReference type="CDD" id="cd06985">
    <property type="entry name" value="cupin_BF4112"/>
    <property type="match status" value="1"/>
</dbReference>
<dbReference type="InterPro" id="IPR013096">
    <property type="entry name" value="Cupin_2"/>
</dbReference>
<dbReference type="RefSeq" id="WP_386047454.1">
    <property type="nucleotide sequence ID" value="NZ_JBHUIO010000008.1"/>
</dbReference>
<dbReference type="Proteomes" id="UP001597343">
    <property type="component" value="Unassembled WGS sequence"/>
</dbReference>
<name>A0ABW4ZZ97_9BACL</name>
<organism evidence="3 4">
    <name type="scientific">Tumebacillus lipolyticus</name>
    <dbReference type="NCBI Taxonomy" id="1280370"/>
    <lineage>
        <taxon>Bacteria</taxon>
        <taxon>Bacillati</taxon>
        <taxon>Bacillota</taxon>
        <taxon>Bacilli</taxon>
        <taxon>Bacillales</taxon>
        <taxon>Alicyclobacillaceae</taxon>
        <taxon>Tumebacillus</taxon>
    </lineage>
</organism>